<dbReference type="Gene3D" id="3.30.420.10">
    <property type="entry name" value="Ribonuclease H-like superfamily/Ribonuclease H"/>
    <property type="match status" value="1"/>
</dbReference>
<protein>
    <submittedName>
        <fullName evidence="5">Copia protein</fullName>
    </submittedName>
</protein>
<evidence type="ECO:0000256" key="1">
    <source>
        <dbReference type="SAM" id="MobiDB-lite"/>
    </source>
</evidence>
<dbReference type="GO" id="GO:0015074">
    <property type="term" value="P:DNA integration"/>
    <property type="evidence" value="ECO:0007669"/>
    <property type="project" value="InterPro"/>
</dbReference>
<sequence length="1544" mass="176401">MVVPLHGHTPGEARRAYLRWVRLFGPPERLMTDLGREFQGAFEIGAEMDATYIEPSALEMPTQRSITERAGKQFKEVLSKTMMQYACQNEAEWMELIDITMMTCNRLANKSGYSPIQRVLGYTPRVPGGLMTGGGNDWAALSGMSGGDVQVQRAAAMRLAAAKAFHEADCNQALRNSIHAGHRPVREFEVGQMVYFWRKGMDLKRKDRPEYWRGPARVVLTSPPNSIWVVYRGYVVKAAPEHLRHASEEERFSLSQWIEDIAQTRDDIQRAPRRGFIDLTKLEIPEDKPEIPSIEAETEVIPKTRLTGKIKPEQVVPRGVPSDEWRYDPASLLLIRVHRLPRVQLFHPREAHMDCPVDITRIQFPRRTMMVTRDTGEAKEVHDTWNVEEKGRINYPQWTGTTTFQLDPEELDTEEQNPEEPQPNVAEFGVILPPFSEMQNDEVLDPELTDDKADSQVRRSETEEHDVSEEPEDENMDSRGTTRSAEEMESNEENEEPSAKRLKAEFLEVLHQTIEKAMQNKMKKEISFKQLGTEIKEKFMKAIQKEVRNNIETGAYEVLDAEESEHVRRTKGDKIVKSRYVLTEKPIEPEDVPAAITEQIDILDEPENPKKAKARHVMKGFSEENSEYLEVTTPQVSRDSVVFVLQLLSSLRWVPGYLDFTQAFHSGDPLVREIYAELPPEGLPGVNSRQLLRLRKCCYGLLDGPFQWFSHLTRVLTEDLGYEQSSTDPCVFMLFNQHRQLQGIVAAATDDLLHGGNSEHWKRMEQLNQRYKLGKFSKGDGRFVGKQITVSSDGSILMNQPLYTKAKVKPIPMTMDRKKRKFSLCTEAEVTQLRGLLGALAWLSKETRPDLAGRVALLQQCMPHPHVQDMLEANAVAREALLHAELGIRVYPIPPEHLRVGTVTDASWGNVRGPYQDQPEEQDYWVEEPNSWVRIHRTPRRILFHPGGDPGGPDLYEIGDERWTITEEGNKLEDSWNNRDSQRPFGDGPWTGKTVFPKQKLPAKERKQICEKFIQNQNLGSQGGYITFFYDGRMETEEQPFAISIVTWKSYKVRRCTVNTLSAECQAMIQGIGSLHLLRALLTETRGVKLERGTWEQEIGRTPFIAITDNKSLYDTVNKCRNTVYPEWMQSQSQYRGRIRSFSEAKGFGFIDCLETMQLFGRDVFVHKFQLHESGAWVGQDVLFEVELNKTGHPQARNMSLANPAEGMWDYSAWYENNNMQYSGYDYNSNTMPQRSSSPPSQAPRDTDPAVSKQNIEDMIRQCNSPARMQEIIEQYGQHFMKRHVVTALYQLGLCRQHDKKQGNLQATESGSLTRALIDRLVHIPAEELAADEAANVQWALAALEEVKTHPRAHQYAFQLGQQAKKRYMEFSPSQMATFVSALSRLVQQPSDDELVCQIVTQFSEYSSGNGTFPRFPPEELKTWTAFLQEASQPLQQRPNPMQQQAAMGMGGMPQNMGQMRPNFPQAWAELQCLTRRVGHPAHRWPGVRDVLEQPLSAATVRLSQLLVLQGGEAISIVFHPFHFLSFFFVDDTQHVTHSMCEQL</sequence>
<reference evidence="5 6" key="2">
    <citation type="submission" date="2024-05" db="EMBL/GenBank/DDBJ databases">
        <authorList>
            <person name="Chen Y."/>
            <person name="Shah S."/>
            <person name="Dougan E. K."/>
            <person name="Thang M."/>
            <person name="Chan C."/>
        </authorList>
    </citation>
    <scope>NUCLEOTIDE SEQUENCE [LARGE SCALE GENOMIC DNA]</scope>
</reference>
<evidence type="ECO:0000259" key="3">
    <source>
        <dbReference type="PROSITE" id="PS51857"/>
    </source>
</evidence>
<dbReference type="Pfam" id="PF07727">
    <property type="entry name" value="RVT_2"/>
    <property type="match status" value="1"/>
</dbReference>
<dbReference type="EMBL" id="CAMXCT030001947">
    <property type="protein sequence ID" value="CAL4781721.1"/>
    <property type="molecule type" value="Genomic_DNA"/>
</dbReference>
<keyword evidence="6" id="KW-1185">Reference proteome</keyword>
<evidence type="ECO:0000259" key="2">
    <source>
        <dbReference type="PROSITE" id="PS50994"/>
    </source>
</evidence>
<dbReference type="SUPFAM" id="SSF53098">
    <property type="entry name" value="Ribonuclease H-like"/>
    <property type="match status" value="1"/>
</dbReference>
<dbReference type="CDD" id="cd04458">
    <property type="entry name" value="CSP_CDS"/>
    <property type="match status" value="1"/>
</dbReference>
<dbReference type="InterPro" id="IPR001584">
    <property type="entry name" value="Integrase_cat-core"/>
</dbReference>
<dbReference type="InterPro" id="IPR002059">
    <property type="entry name" value="CSP_DNA-bd"/>
</dbReference>
<feature type="region of interest" description="Disordered" evidence="1">
    <location>
        <begin position="447"/>
        <end position="500"/>
    </location>
</feature>
<dbReference type="EMBL" id="CAMXCT010001947">
    <property type="protein sequence ID" value="CAI3994409.1"/>
    <property type="molecule type" value="Genomic_DNA"/>
</dbReference>
<feature type="domain" description="Integrase catalytic" evidence="2">
    <location>
        <begin position="1"/>
        <end position="123"/>
    </location>
</feature>
<name>A0A9P1CLJ5_9DINO</name>
<dbReference type="InterPro" id="IPR012340">
    <property type="entry name" value="NA-bd_OB-fold"/>
</dbReference>
<dbReference type="EMBL" id="CAMXCT020001947">
    <property type="protein sequence ID" value="CAL1147784.1"/>
    <property type="molecule type" value="Genomic_DNA"/>
</dbReference>
<evidence type="ECO:0000313" key="5">
    <source>
        <dbReference type="EMBL" id="CAL4781721.1"/>
    </source>
</evidence>
<evidence type="ECO:0000313" key="4">
    <source>
        <dbReference type="EMBL" id="CAI3994409.1"/>
    </source>
</evidence>
<dbReference type="Gene3D" id="2.40.50.140">
    <property type="entry name" value="Nucleic acid-binding proteins"/>
    <property type="match status" value="1"/>
</dbReference>
<dbReference type="Pfam" id="PF00313">
    <property type="entry name" value="CSD"/>
    <property type="match status" value="1"/>
</dbReference>
<dbReference type="InterPro" id="IPR013103">
    <property type="entry name" value="RVT_2"/>
</dbReference>
<dbReference type="InterPro" id="IPR036397">
    <property type="entry name" value="RNaseH_sf"/>
</dbReference>
<comment type="caution">
    <text evidence="4">The sequence shown here is derived from an EMBL/GenBank/DDBJ whole genome shotgun (WGS) entry which is preliminary data.</text>
</comment>
<dbReference type="PROSITE" id="PS51857">
    <property type="entry name" value="CSD_2"/>
    <property type="match status" value="1"/>
</dbReference>
<feature type="compositionally biased region" description="Acidic residues" evidence="1">
    <location>
        <begin position="487"/>
        <end position="496"/>
    </location>
</feature>
<organism evidence="4">
    <name type="scientific">Cladocopium goreaui</name>
    <dbReference type="NCBI Taxonomy" id="2562237"/>
    <lineage>
        <taxon>Eukaryota</taxon>
        <taxon>Sar</taxon>
        <taxon>Alveolata</taxon>
        <taxon>Dinophyceae</taxon>
        <taxon>Suessiales</taxon>
        <taxon>Symbiodiniaceae</taxon>
        <taxon>Cladocopium</taxon>
    </lineage>
</organism>
<reference evidence="4" key="1">
    <citation type="submission" date="2022-10" db="EMBL/GenBank/DDBJ databases">
        <authorList>
            <person name="Chen Y."/>
            <person name="Dougan E. K."/>
            <person name="Chan C."/>
            <person name="Rhodes N."/>
            <person name="Thang M."/>
        </authorList>
    </citation>
    <scope>NUCLEOTIDE SEQUENCE</scope>
</reference>
<gene>
    <name evidence="4" type="ORF">C1SCF055_LOCUS21057</name>
</gene>
<dbReference type="SMART" id="SM00357">
    <property type="entry name" value="CSP"/>
    <property type="match status" value="1"/>
</dbReference>
<feature type="region of interest" description="Disordered" evidence="1">
    <location>
        <begin position="1226"/>
        <end position="1252"/>
    </location>
</feature>
<accession>A0A9P1CLJ5</accession>
<dbReference type="GO" id="GO:0003676">
    <property type="term" value="F:nucleic acid binding"/>
    <property type="evidence" value="ECO:0007669"/>
    <property type="project" value="InterPro"/>
</dbReference>
<dbReference type="SUPFAM" id="SSF50249">
    <property type="entry name" value="Nucleic acid-binding proteins"/>
    <property type="match status" value="1"/>
</dbReference>
<dbReference type="InterPro" id="IPR011129">
    <property type="entry name" value="CSD"/>
</dbReference>
<dbReference type="OrthoDB" id="411615at2759"/>
<proteinExistence type="predicted"/>
<dbReference type="InterPro" id="IPR012337">
    <property type="entry name" value="RNaseH-like_sf"/>
</dbReference>
<feature type="compositionally biased region" description="Acidic residues" evidence="1">
    <location>
        <begin position="463"/>
        <end position="475"/>
    </location>
</feature>
<dbReference type="Proteomes" id="UP001152797">
    <property type="component" value="Unassembled WGS sequence"/>
</dbReference>
<feature type="compositionally biased region" description="Low complexity" evidence="1">
    <location>
        <begin position="1233"/>
        <end position="1244"/>
    </location>
</feature>
<dbReference type="PROSITE" id="PS50994">
    <property type="entry name" value="INTEGRASE"/>
    <property type="match status" value="1"/>
</dbReference>
<feature type="domain" description="CSD" evidence="3">
    <location>
        <begin position="1134"/>
        <end position="1201"/>
    </location>
</feature>
<feature type="compositionally biased region" description="Basic and acidic residues" evidence="1">
    <location>
        <begin position="449"/>
        <end position="462"/>
    </location>
</feature>
<evidence type="ECO:0000313" key="6">
    <source>
        <dbReference type="Proteomes" id="UP001152797"/>
    </source>
</evidence>